<dbReference type="InterPro" id="IPR003754">
    <property type="entry name" value="4pyrrol_synth_uPrphyn_synth"/>
</dbReference>
<dbReference type="Pfam" id="PF02602">
    <property type="entry name" value="HEM4"/>
    <property type="match status" value="1"/>
</dbReference>
<dbReference type="Gene3D" id="3.40.50.10090">
    <property type="match status" value="1"/>
</dbReference>
<reference evidence="2 3" key="1">
    <citation type="submission" date="2024-11" db="EMBL/GenBank/DDBJ databases">
        <title>Chromosome-level genome assembly of Eucalyptus globulus Labill. provides insights into its genome evolution.</title>
        <authorList>
            <person name="Li X."/>
        </authorList>
    </citation>
    <scope>NUCLEOTIDE SEQUENCE [LARGE SCALE GENOMIC DNA]</scope>
    <source>
        <strain evidence="2">CL2024</strain>
        <tissue evidence="2">Fresh tender leaves</tissue>
    </source>
</reference>
<protein>
    <recommendedName>
        <fullName evidence="1">Tetrapyrrole biosynthesis uroporphyrinogen III synthase domain-containing protein</fullName>
    </recommendedName>
</protein>
<dbReference type="SUPFAM" id="SSF69618">
    <property type="entry name" value="HemD-like"/>
    <property type="match status" value="1"/>
</dbReference>
<dbReference type="EMBL" id="JBJKBG010000003">
    <property type="protein sequence ID" value="KAL3744247.1"/>
    <property type="molecule type" value="Genomic_DNA"/>
</dbReference>
<evidence type="ECO:0000313" key="2">
    <source>
        <dbReference type="EMBL" id="KAL3744247.1"/>
    </source>
</evidence>
<comment type="caution">
    <text evidence="2">The sequence shown here is derived from an EMBL/GenBank/DDBJ whole genome shotgun (WGS) entry which is preliminary data.</text>
</comment>
<dbReference type="AlphaFoldDB" id="A0ABD3L330"/>
<dbReference type="Proteomes" id="UP001634007">
    <property type="component" value="Unassembled WGS sequence"/>
</dbReference>
<dbReference type="PANTHER" id="PTHR38020">
    <property type="entry name" value="UROPORPHYRINOGEN-III SYNTHASE"/>
    <property type="match status" value="1"/>
</dbReference>
<feature type="domain" description="Tetrapyrrole biosynthesis uroporphyrinogen III synthase" evidence="1">
    <location>
        <begin position="37"/>
        <end position="288"/>
    </location>
</feature>
<keyword evidence="3" id="KW-1185">Reference proteome</keyword>
<dbReference type="InterPro" id="IPR036108">
    <property type="entry name" value="4pyrrol_syn_uPrphyn_synt_sf"/>
</dbReference>
<evidence type="ECO:0000313" key="3">
    <source>
        <dbReference type="Proteomes" id="UP001634007"/>
    </source>
</evidence>
<accession>A0ABD3L330</accession>
<organism evidence="2 3">
    <name type="scientific">Eucalyptus globulus</name>
    <name type="common">Tasmanian blue gum</name>
    <dbReference type="NCBI Taxonomy" id="34317"/>
    <lineage>
        <taxon>Eukaryota</taxon>
        <taxon>Viridiplantae</taxon>
        <taxon>Streptophyta</taxon>
        <taxon>Embryophyta</taxon>
        <taxon>Tracheophyta</taxon>
        <taxon>Spermatophyta</taxon>
        <taxon>Magnoliopsida</taxon>
        <taxon>eudicotyledons</taxon>
        <taxon>Gunneridae</taxon>
        <taxon>Pentapetalae</taxon>
        <taxon>rosids</taxon>
        <taxon>malvids</taxon>
        <taxon>Myrtales</taxon>
        <taxon>Myrtaceae</taxon>
        <taxon>Myrtoideae</taxon>
        <taxon>Eucalypteae</taxon>
        <taxon>Eucalyptus</taxon>
    </lineage>
</organism>
<evidence type="ECO:0000259" key="1">
    <source>
        <dbReference type="Pfam" id="PF02602"/>
    </source>
</evidence>
<sequence>MATLSSSAITAAATAAVSPPPPPATVAFTTPQNYAPRLSRLLALKGHAPLWCPTLSVGPTPHTVSSLRSHLRPPALEPFSAVAFTSRAGIAAFSAALAALPAPLLGPDGGAFVVAALGRDSELLDADLLSRICADPRRIETLVPQVASPRGLADSLGRGDGRRIPCPVPLVVGIKEPPVVPEFIGDLEANGWAVVRVAAYETRWLGEDCAGAIVRRGGDGGEGLDAIVFTSSGEVEGLLRSLREGFGWEWEDVRRRWPELVVAAHGPVTAAGAERLGVGVDVVGHKFESFGGVVEALSLKLPSARTTLN</sequence>
<proteinExistence type="predicted"/>
<gene>
    <name evidence="2" type="ORF">ACJRO7_013496</name>
</gene>
<dbReference type="PANTHER" id="PTHR38020:SF1">
    <property type="entry name" value="UROPORPHYRINOGEN-III SYNTHASE"/>
    <property type="match status" value="1"/>
</dbReference>
<name>A0ABD3L330_EUCGL</name>